<keyword evidence="1" id="KW-0472">Membrane</keyword>
<name>A0A6J4KKF5_9CYAN</name>
<gene>
    <name evidence="2" type="ORF">AVDCRST_MAG92-5622</name>
</gene>
<reference evidence="2" key="1">
    <citation type="submission" date="2020-02" db="EMBL/GenBank/DDBJ databases">
        <authorList>
            <person name="Meier V. D."/>
        </authorList>
    </citation>
    <scope>NUCLEOTIDE SEQUENCE</scope>
    <source>
        <strain evidence="2">AVDCRST_MAG92</strain>
    </source>
</reference>
<evidence type="ECO:0000313" key="2">
    <source>
        <dbReference type="EMBL" id="CAA9308148.1"/>
    </source>
</evidence>
<dbReference type="AlphaFoldDB" id="A0A6J4KKF5"/>
<proteinExistence type="predicted"/>
<feature type="transmembrane region" description="Helical" evidence="1">
    <location>
        <begin position="23"/>
        <end position="42"/>
    </location>
</feature>
<accession>A0A6J4KKF5</accession>
<organism evidence="2">
    <name type="scientific">uncultured Coleofasciculus sp</name>
    <dbReference type="NCBI Taxonomy" id="1267456"/>
    <lineage>
        <taxon>Bacteria</taxon>
        <taxon>Bacillati</taxon>
        <taxon>Cyanobacteriota</taxon>
        <taxon>Cyanophyceae</taxon>
        <taxon>Coleofasciculales</taxon>
        <taxon>Coleofasciculaceae</taxon>
        <taxon>Coleofasciculus</taxon>
        <taxon>environmental samples</taxon>
    </lineage>
</organism>
<protein>
    <submittedName>
        <fullName evidence="2">Uncharacterized protein</fullName>
    </submittedName>
</protein>
<dbReference type="EMBL" id="CADCTM010000940">
    <property type="protein sequence ID" value="CAA9308148.1"/>
    <property type="molecule type" value="Genomic_DNA"/>
</dbReference>
<sequence>MALAMLLLISAVGISLGLGFKLGFFFVIYAVLMTGLPLAWMISYRTKMRSRLIAQYHKSKQFLIKP</sequence>
<keyword evidence="1" id="KW-1133">Transmembrane helix</keyword>
<evidence type="ECO:0000256" key="1">
    <source>
        <dbReference type="SAM" id="Phobius"/>
    </source>
</evidence>
<keyword evidence="1" id="KW-0812">Transmembrane</keyword>